<protein>
    <recommendedName>
        <fullName evidence="3">Reverse transcriptase domain-containing protein</fullName>
    </recommendedName>
</protein>
<accession>A0AAW1BFB3</accession>
<proteinExistence type="predicted"/>
<evidence type="ECO:0008006" key="3">
    <source>
        <dbReference type="Google" id="ProtNLM"/>
    </source>
</evidence>
<comment type="caution">
    <text evidence="1">The sequence shown here is derived from an EMBL/GenBank/DDBJ whole genome shotgun (WGS) entry which is preliminary data.</text>
</comment>
<evidence type="ECO:0000313" key="1">
    <source>
        <dbReference type="EMBL" id="KAK9400567.1"/>
    </source>
</evidence>
<keyword evidence="2" id="KW-1185">Reference proteome</keyword>
<organism evidence="1 2">
    <name type="scientific">Crotalus adamanteus</name>
    <name type="common">Eastern diamondback rattlesnake</name>
    <dbReference type="NCBI Taxonomy" id="8729"/>
    <lineage>
        <taxon>Eukaryota</taxon>
        <taxon>Metazoa</taxon>
        <taxon>Chordata</taxon>
        <taxon>Craniata</taxon>
        <taxon>Vertebrata</taxon>
        <taxon>Euteleostomi</taxon>
        <taxon>Lepidosauria</taxon>
        <taxon>Squamata</taxon>
        <taxon>Bifurcata</taxon>
        <taxon>Unidentata</taxon>
        <taxon>Episquamata</taxon>
        <taxon>Toxicofera</taxon>
        <taxon>Serpentes</taxon>
        <taxon>Colubroidea</taxon>
        <taxon>Viperidae</taxon>
        <taxon>Crotalinae</taxon>
        <taxon>Crotalus</taxon>
    </lineage>
</organism>
<sequence>MSSGFNYCTMVSLAWSDVQWEHRAPFVINIGIHQGLAVSSLLFVFCMDTVTLNLQSPHPWSLLYANDIFLVNEQCDDL</sequence>
<dbReference type="AlphaFoldDB" id="A0AAW1BFB3"/>
<reference evidence="1 2" key="1">
    <citation type="journal article" date="2024" name="Proc. Natl. Acad. Sci. U.S.A.">
        <title>The genetic regulatory architecture and epigenomic basis for age-related changes in rattlesnake venom.</title>
        <authorList>
            <person name="Hogan M.P."/>
            <person name="Holding M.L."/>
            <person name="Nystrom G.S."/>
            <person name="Colston T.J."/>
            <person name="Bartlett D.A."/>
            <person name="Mason A.J."/>
            <person name="Ellsworth S.A."/>
            <person name="Rautsaw R.M."/>
            <person name="Lawrence K.C."/>
            <person name="Strickland J.L."/>
            <person name="He B."/>
            <person name="Fraser P."/>
            <person name="Margres M.J."/>
            <person name="Gilbert D.M."/>
            <person name="Gibbs H.L."/>
            <person name="Parkinson C.L."/>
            <person name="Rokyta D.R."/>
        </authorList>
    </citation>
    <scope>NUCLEOTIDE SEQUENCE [LARGE SCALE GENOMIC DNA]</scope>
    <source>
        <strain evidence="1">DRR0105</strain>
    </source>
</reference>
<evidence type="ECO:0000313" key="2">
    <source>
        <dbReference type="Proteomes" id="UP001474421"/>
    </source>
</evidence>
<dbReference type="Proteomes" id="UP001474421">
    <property type="component" value="Unassembled WGS sequence"/>
</dbReference>
<dbReference type="EMBL" id="JAOTOJ010000005">
    <property type="protein sequence ID" value="KAK9400567.1"/>
    <property type="molecule type" value="Genomic_DNA"/>
</dbReference>
<name>A0AAW1BFB3_CROAD</name>
<gene>
    <name evidence="1" type="ORF">NXF25_011281</name>
</gene>